<dbReference type="Gene3D" id="1.10.760.10">
    <property type="entry name" value="Cytochrome c-like domain"/>
    <property type="match status" value="1"/>
</dbReference>
<evidence type="ECO:0000259" key="10">
    <source>
        <dbReference type="PROSITE" id="PS51007"/>
    </source>
</evidence>
<keyword evidence="12" id="KW-1185">Reference proteome</keyword>
<keyword evidence="4 8" id="KW-0479">Metal-binding</keyword>
<proteinExistence type="inferred from homology"/>
<dbReference type="InterPro" id="IPR009056">
    <property type="entry name" value="Cyt_c-like_dom"/>
</dbReference>
<evidence type="ECO:0000313" key="11">
    <source>
        <dbReference type="EMBL" id="KAA1192656.1"/>
    </source>
</evidence>
<dbReference type="PROSITE" id="PS51007">
    <property type="entry name" value="CYTC"/>
    <property type="match status" value="1"/>
</dbReference>
<dbReference type="InterPro" id="IPR036909">
    <property type="entry name" value="Cyt_c-like_dom_sf"/>
</dbReference>
<dbReference type="Pfam" id="PF13360">
    <property type="entry name" value="PQQ_2"/>
    <property type="match status" value="2"/>
</dbReference>
<dbReference type="PANTHER" id="PTHR32303:SF10">
    <property type="entry name" value="OUTER MEMBRANE PROTEIN ASSEMBLY FACTOR BAMB"/>
    <property type="match status" value="1"/>
</dbReference>
<sequence length="638" mass="67441">MKMGRRTALSDFSPLIAAGIAMFALNAFSQTSDYRAVWEFQEYCAACHETPAPGTRAPSRAELKAMSPTKIYHAMTVGKMQPNAEKLSDKQKRRVAEWLSGRPLVEIDRSAAGMANACSSEAQLDNPLAGSGWVGWSPDATTSSRYQSAEAAGLSTADVPKLKLKWAFGLPGAGTLRSQPVVGGGWLWVGSDNGMVYALDAGTGCVHWSFEAQRPVVSSVTVGPLPGSPGHYAVYFGDFGANVYALDAESGEQLWTTRVDDHHATAISGSVVLTPSGDRLVVPVGSWEEPMSASPTYECCTSRGAVAVLDSKTGAQLWKTYTLAEQPRPVWKNSSGVQQYGPSGAGVWSSPTIDTRRNAVYVGTSNSYIPVPDGGASDAVLAFDLDDGKMLWSRQLLENDANDFSCGDAPEQYQKNCPGKTAGPNDDIGAPPIIHTLQSGRQVVIASQESRRISVLDPDRNGDIIWQGIPSARATSTGGNLGPAIDDKYLYVPLGYKVYKEFESAKGLDVEGGLVAVDPETGQIQWTTVVPRPSDCPDPASSYCTSANQAAVTAIPGVVFTGSVDGTMRAYSSADGAMIWSYSSNRPFDTVNGIEARGGSVGGPGPTIVDGMVYWGSGYAILGTTAGNVLLAFHVASE</sequence>
<accession>A0A5B0X046</accession>
<evidence type="ECO:0000256" key="7">
    <source>
        <dbReference type="ARBA" id="ARBA00023004"/>
    </source>
</evidence>
<evidence type="ECO:0000256" key="6">
    <source>
        <dbReference type="ARBA" id="ARBA00023002"/>
    </source>
</evidence>
<dbReference type="SUPFAM" id="SSF46626">
    <property type="entry name" value="Cytochrome c"/>
    <property type="match status" value="1"/>
</dbReference>
<dbReference type="GO" id="GO:0046872">
    <property type="term" value="F:metal ion binding"/>
    <property type="evidence" value="ECO:0007669"/>
    <property type="project" value="UniProtKB-KW"/>
</dbReference>
<evidence type="ECO:0000256" key="5">
    <source>
        <dbReference type="ARBA" id="ARBA00022729"/>
    </source>
</evidence>
<dbReference type="GO" id="GO:0020037">
    <property type="term" value="F:heme binding"/>
    <property type="evidence" value="ECO:0007669"/>
    <property type="project" value="InterPro"/>
</dbReference>
<evidence type="ECO:0000313" key="12">
    <source>
        <dbReference type="Proteomes" id="UP000323708"/>
    </source>
</evidence>
<evidence type="ECO:0000256" key="8">
    <source>
        <dbReference type="PROSITE-ProRule" id="PRU00433"/>
    </source>
</evidence>
<organism evidence="11 12">
    <name type="scientific">Pseudohalioglobus sediminis</name>
    <dbReference type="NCBI Taxonomy" id="2606449"/>
    <lineage>
        <taxon>Bacteria</taxon>
        <taxon>Pseudomonadati</taxon>
        <taxon>Pseudomonadota</taxon>
        <taxon>Gammaproteobacteria</taxon>
        <taxon>Cellvibrionales</taxon>
        <taxon>Halieaceae</taxon>
        <taxon>Pseudohalioglobus</taxon>
    </lineage>
</organism>
<name>A0A5B0X046_9GAMM</name>
<feature type="domain" description="Cytochrome c" evidence="10">
    <location>
        <begin position="14"/>
        <end position="103"/>
    </location>
</feature>
<reference evidence="11 12" key="1">
    <citation type="submission" date="2019-09" db="EMBL/GenBank/DDBJ databases">
        <authorList>
            <person name="Chen X.-Y."/>
        </authorList>
    </citation>
    <scope>NUCLEOTIDE SEQUENCE [LARGE SCALE GENOMIC DNA]</scope>
    <source>
        <strain evidence="11 12">NY5</strain>
    </source>
</reference>
<dbReference type="EMBL" id="VTUX01000003">
    <property type="protein sequence ID" value="KAA1192656.1"/>
    <property type="molecule type" value="Genomic_DNA"/>
</dbReference>
<dbReference type="SMART" id="SM00564">
    <property type="entry name" value="PQQ"/>
    <property type="match status" value="6"/>
</dbReference>
<evidence type="ECO:0000256" key="3">
    <source>
        <dbReference type="ARBA" id="ARBA00022617"/>
    </source>
</evidence>
<dbReference type="InterPro" id="IPR002372">
    <property type="entry name" value="PQQ_rpt_dom"/>
</dbReference>
<comment type="similarity">
    <text evidence="2">Belongs to the bacterial PQQ dehydrogenase family.</text>
</comment>
<gene>
    <name evidence="11" type="ORF">F0M18_08315</name>
</gene>
<feature type="chain" id="PRO_5022846596" evidence="9">
    <location>
        <begin position="30"/>
        <end position="638"/>
    </location>
</feature>
<protein>
    <submittedName>
        <fullName evidence="11">PQQ-binding-like beta-propeller repeat protein</fullName>
    </submittedName>
</protein>
<evidence type="ECO:0000256" key="4">
    <source>
        <dbReference type="ARBA" id="ARBA00022723"/>
    </source>
</evidence>
<dbReference type="InterPro" id="IPR015943">
    <property type="entry name" value="WD40/YVTN_repeat-like_dom_sf"/>
</dbReference>
<dbReference type="Proteomes" id="UP000323708">
    <property type="component" value="Unassembled WGS sequence"/>
</dbReference>
<dbReference type="GO" id="GO:0009055">
    <property type="term" value="F:electron transfer activity"/>
    <property type="evidence" value="ECO:0007669"/>
    <property type="project" value="InterPro"/>
</dbReference>
<dbReference type="InterPro" id="IPR011047">
    <property type="entry name" value="Quinoprotein_ADH-like_sf"/>
</dbReference>
<comment type="cofactor">
    <cofactor evidence="1">
        <name>pyrroloquinoline quinone</name>
        <dbReference type="ChEBI" id="CHEBI:58442"/>
    </cofactor>
</comment>
<dbReference type="AlphaFoldDB" id="A0A5B0X046"/>
<keyword evidence="5 9" id="KW-0732">Signal</keyword>
<evidence type="ECO:0000256" key="1">
    <source>
        <dbReference type="ARBA" id="ARBA00001931"/>
    </source>
</evidence>
<evidence type="ECO:0000256" key="2">
    <source>
        <dbReference type="ARBA" id="ARBA00008156"/>
    </source>
</evidence>
<dbReference type="InterPro" id="IPR018391">
    <property type="entry name" value="PQQ_b-propeller_rpt"/>
</dbReference>
<keyword evidence="7 8" id="KW-0408">Iron</keyword>
<evidence type="ECO:0000256" key="9">
    <source>
        <dbReference type="SAM" id="SignalP"/>
    </source>
</evidence>
<keyword evidence="6" id="KW-0560">Oxidoreductase</keyword>
<comment type="caution">
    <text evidence="11">The sequence shown here is derived from an EMBL/GenBank/DDBJ whole genome shotgun (WGS) entry which is preliminary data.</text>
</comment>
<dbReference type="Gene3D" id="2.140.10.10">
    <property type="entry name" value="Quinoprotein alcohol dehydrogenase-like superfamily"/>
    <property type="match status" value="1"/>
</dbReference>
<dbReference type="Gene3D" id="2.130.10.10">
    <property type="entry name" value="YVTN repeat-like/Quinoprotein amine dehydrogenase"/>
    <property type="match status" value="1"/>
</dbReference>
<dbReference type="GO" id="GO:0016491">
    <property type="term" value="F:oxidoreductase activity"/>
    <property type="evidence" value="ECO:0007669"/>
    <property type="project" value="UniProtKB-KW"/>
</dbReference>
<feature type="signal peptide" evidence="9">
    <location>
        <begin position="1"/>
        <end position="29"/>
    </location>
</feature>
<dbReference type="PANTHER" id="PTHR32303">
    <property type="entry name" value="QUINOPROTEIN ALCOHOL DEHYDROGENASE (CYTOCHROME C)"/>
    <property type="match status" value="1"/>
</dbReference>
<dbReference type="RefSeq" id="WP_149610939.1">
    <property type="nucleotide sequence ID" value="NZ_VTUX01000003.1"/>
</dbReference>
<dbReference type="Pfam" id="PF13442">
    <property type="entry name" value="Cytochrome_CBB3"/>
    <property type="match status" value="1"/>
</dbReference>
<keyword evidence="3 8" id="KW-0349">Heme</keyword>
<dbReference type="SUPFAM" id="SSF50998">
    <property type="entry name" value="Quinoprotein alcohol dehydrogenase-like"/>
    <property type="match status" value="2"/>
</dbReference>